<dbReference type="CDD" id="cd14750">
    <property type="entry name" value="PBP2_TMBP"/>
    <property type="match status" value="1"/>
</dbReference>
<name>A0AAU9EFU0_9FIRM</name>
<evidence type="ECO:0000313" key="5">
    <source>
        <dbReference type="Proteomes" id="UP001321786"/>
    </source>
</evidence>
<dbReference type="PANTHER" id="PTHR30061">
    <property type="entry name" value="MALTOSE-BINDING PERIPLASMIC PROTEIN"/>
    <property type="match status" value="1"/>
</dbReference>
<evidence type="ECO:0000313" key="4">
    <source>
        <dbReference type="EMBL" id="BEP29627.1"/>
    </source>
</evidence>
<dbReference type="SUPFAM" id="SSF53850">
    <property type="entry name" value="Periplasmic binding protein-like II"/>
    <property type="match status" value="1"/>
</dbReference>
<dbReference type="PANTHER" id="PTHR30061:SF50">
    <property type="entry name" value="MALTOSE_MALTODEXTRIN-BINDING PERIPLASMIC PROTEIN"/>
    <property type="match status" value="1"/>
</dbReference>
<dbReference type="KEGG" id="hprf:HLPR_19580"/>
<dbReference type="GO" id="GO:0015768">
    <property type="term" value="P:maltose transport"/>
    <property type="evidence" value="ECO:0007669"/>
    <property type="project" value="TreeGrafter"/>
</dbReference>
<proteinExistence type="inferred from homology"/>
<comment type="similarity">
    <text evidence="1">Belongs to the bacterial solute-binding protein 1 family.</text>
</comment>
<sequence length="419" mass="48609">MKKNKVILIILLIAFVSVNSYILLTKKTVVNFYSHPDKLGFLNEAINEFESKHKNIDINMIELPDNTNEKYEIISSTLALKDGSIDVIDADVTWPSIFVNAGWVENIDTLLPEEERKDYLDSAISSATIDGNLYGIPYRIDSGMLYYRSDLLEKYGFKVPKTWNELIRISNYIIEKENNDKLYGYAGSWFKYEGLTCNYLEFLWSDGGTFIKDDHSLGSKKSAIKALTTMNDMIYKDKIAPPNVYDLKSGDLRKLFINGQLIFMRDWPTGWKYTNKDESLVKGKVKVSPLPYYDNYGKSHGTYGGWLYMISKYSTHKKESMEFIKFLTSYEQEKKNALLYNYLPSVKSLYEDEDILVKMPFINRMNGYFNEAKPRPRVYNYDIISYIIQDEVSNALKGTKDPKTSIDDMFLRINDLNEK</sequence>
<keyword evidence="3" id="KW-0732">Signal</keyword>
<dbReference type="Pfam" id="PF01547">
    <property type="entry name" value="SBP_bac_1"/>
    <property type="match status" value="1"/>
</dbReference>
<evidence type="ECO:0000256" key="1">
    <source>
        <dbReference type="ARBA" id="ARBA00008520"/>
    </source>
</evidence>
<accession>A0AAU9EFU0</accession>
<dbReference type="GO" id="GO:0055052">
    <property type="term" value="C:ATP-binding cassette (ABC) transporter complex, substrate-binding subunit-containing"/>
    <property type="evidence" value="ECO:0007669"/>
    <property type="project" value="TreeGrafter"/>
</dbReference>
<reference evidence="4 5" key="1">
    <citation type="submission" date="2023-08" db="EMBL/GenBank/DDBJ databases">
        <title>Helicovermis profunda gen. nov., sp. nov., a novel mesophilic, fermentative bacterium within the Bacillota from a deep-sea hydrothermal vent chimney.</title>
        <authorList>
            <person name="Miyazaki U."/>
            <person name="Mizutani D."/>
            <person name="Hashimoto Y."/>
            <person name="Tame A."/>
            <person name="Sawayama S."/>
            <person name="Miyazaki J."/>
            <person name="Takai K."/>
            <person name="Nakagawa S."/>
        </authorList>
    </citation>
    <scope>NUCLEOTIDE SEQUENCE [LARGE SCALE GENOMIC DNA]</scope>
    <source>
        <strain evidence="4 5">S502</strain>
    </source>
</reference>
<dbReference type="GO" id="GO:0042956">
    <property type="term" value="P:maltodextrin transmembrane transport"/>
    <property type="evidence" value="ECO:0007669"/>
    <property type="project" value="TreeGrafter"/>
</dbReference>
<evidence type="ECO:0000256" key="2">
    <source>
        <dbReference type="ARBA" id="ARBA00022448"/>
    </source>
</evidence>
<keyword evidence="2" id="KW-0813">Transport</keyword>
<organism evidence="4 5">
    <name type="scientific">Helicovermis profundi</name>
    <dbReference type="NCBI Taxonomy" id="3065157"/>
    <lineage>
        <taxon>Bacteria</taxon>
        <taxon>Bacillati</taxon>
        <taxon>Bacillota</taxon>
        <taxon>Clostridia</taxon>
        <taxon>Helicovermis</taxon>
    </lineage>
</organism>
<dbReference type="InterPro" id="IPR006059">
    <property type="entry name" value="SBP"/>
</dbReference>
<protein>
    <submittedName>
        <fullName evidence="4">ABC transporter substrate-binding protein</fullName>
    </submittedName>
</protein>
<dbReference type="AlphaFoldDB" id="A0AAU9EFU0"/>
<keyword evidence="5" id="KW-1185">Reference proteome</keyword>
<gene>
    <name evidence="4" type="ORF">HLPR_19580</name>
</gene>
<dbReference type="Gene3D" id="3.40.190.10">
    <property type="entry name" value="Periplasmic binding protein-like II"/>
    <property type="match status" value="2"/>
</dbReference>
<evidence type="ECO:0000256" key="3">
    <source>
        <dbReference type="ARBA" id="ARBA00022729"/>
    </source>
</evidence>
<dbReference type="GO" id="GO:1901982">
    <property type="term" value="F:maltose binding"/>
    <property type="evidence" value="ECO:0007669"/>
    <property type="project" value="TreeGrafter"/>
</dbReference>
<dbReference type="RefSeq" id="WP_338535252.1">
    <property type="nucleotide sequence ID" value="NZ_AP028654.1"/>
</dbReference>
<dbReference type="EMBL" id="AP028654">
    <property type="protein sequence ID" value="BEP29627.1"/>
    <property type="molecule type" value="Genomic_DNA"/>
</dbReference>
<dbReference type="Proteomes" id="UP001321786">
    <property type="component" value="Chromosome"/>
</dbReference>